<dbReference type="EMBL" id="VLJV01000001">
    <property type="protein sequence ID" value="TWH19112.1"/>
    <property type="molecule type" value="Genomic_DNA"/>
</dbReference>
<protein>
    <submittedName>
        <fullName evidence="4">Putative acetyltransferase</fullName>
    </submittedName>
</protein>
<evidence type="ECO:0000313" key="5">
    <source>
        <dbReference type="Proteomes" id="UP000317303"/>
    </source>
</evidence>
<dbReference type="RefSeq" id="WP_036876652.1">
    <property type="nucleotide sequence ID" value="NZ_JOIJ01000009.1"/>
</dbReference>
<dbReference type="GO" id="GO:0016747">
    <property type="term" value="F:acyltransferase activity, transferring groups other than amino-acyl groups"/>
    <property type="evidence" value="ECO:0007669"/>
    <property type="project" value="InterPro"/>
</dbReference>
<accession>A0A660C6J6</accession>
<proteinExistence type="predicted"/>
<gene>
    <name evidence="4" type="ORF">JD82_00934</name>
</gene>
<comment type="caution">
    <text evidence="4">The sequence shown here is derived from an EMBL/GenBank/DDBJ whole genome shotgun (WGS) entry which is preliminary data.</text>
</comment>
<name>A0A660C6J6_9PSEU</name>
<keyword evidence="5" id="KW-1185">Reference proteome</keyword>
<feature type="domain" description="N-acetyltransferase" evidence="3">
    <location>
        <begin position="8"/>
        <end position="156"/>
    </location>
</feature>
<dbReference type="CDD" id="cd04301">
    <property type="entry name" value="NAT_SF"/>
    <property type="match status" value="1"/>
</dbReference>
<dbReference type="Proteomes" id="UP000317303">
    <property type="component" value="Unassembled WGS sequence"/>
</dbReference>
<dbReference type="PANTHER" id="PTHR43877:SF5">
    <property type="entry name" value="BLL8307 PROTEIN"/>
    <property type="match status" value="1"/>
</dbReference>
<evidence type="ECO:0000256" key="1">
    <source>
        <dbReference type="ARBA" id="ARBA00022679"/>
    </source>
</evidence>
<dbReference type="PROSITE" id="PS51186">
    <property type="entry name" value="GNAT"/>
    <property type="match status" value="1"/>
</dbReference>
<organism evidence="4 5">
    <name type="scientific">Prauserella rugosa</name>
    <dbReference type="NCBI Taxonomy" id="43354"/>
    <lineage>
        <taxon>Bacteria</taxon>
        <taxon>Bacillati</taxon>
        <taxon>Actinomycetota</taxon>
        <taxon>Actinomycetes</taxon>
        <taxon>Pseudonocardiales</taxon>
        <taxon>Pseudonocardiaceae</taxon>
        <taxon>Prauserella</taxon>
    </lineage>
</organism>
<sequence length="156" mass="16843">MRNGDLAIVVDDLSGPAVVAFLDDHVRQMRAISPEGSSHALDLDGLRPPDVTVWSVLDGDDVVGCGALKVLGGGEGELKSMRTAPERARSGIASALLRHILADAAARGLTRVSLETGSTEFFLPARRLYERFGFTYCDPFADYVPDPHSVFMTRKV</sequence>
<dbReference type="SUPFAM" id="SSF55729">
    <property type="entry name" value="Acyl-CoA N-acyltransferases (Nat)"/>
    <property type="match status" value="1"/>
</dbReference>
<dbReference type="InterPro" id="IPR050832">
    <property type="entry name" value="Bact_Acetyltransf"/>
</dbReference>
<dbReference type="InterPro" id="IPR000182">
    <property type="entry name" value="GNAT_dom"/>
</dbReference>
<reference evidence="4 5" key="1">
    <citation type="submission" date="2019-07" db="EMBL/GenBank/DDBJ databases">
        <title>R&amp;d 2014.</title>
        <authorList>
            <person name="Klenk H.-P."/>
        </authorList>
    </citation>
    <scope>NUCLEOTIDE SEQUENCE [LARGE SCALE GENOMIC DNA]</scope>
    <source>
        <strain evidence="4 5">DSM 43194</strain>
    </source>
</reference>
<dbReference type="Pfam" id="PF00583">
    <property type="entry name" value="Acetyltransf_1"/>
    <property type="match status" value="1"/>
</dbReference>
<dbReference type="Gene3D" id="3.40.630.30">
    <property type="match status" value="1"/>
</dbReference>
<evidence type="ECO:0000256" key="2">
    <source>
        <dbReference type="ARBA" id="ARBA00023315"/>
    </source>
</evidence>
<evidence type="ECO:0000313" key="4">
    <source>
        <dbReference type="EMBL" id="TWH19112.1"/>
    </source>
</evidence>
<dbReference type="InterPro" id="IPR016181">
    <property type="entry name" value="Acyl_CoA_acyltransferase"/>
</dbReference>
<evidence type="ECO:0000259" key="3">
    <source>
        <dbReference type="PROSITE" id="PS51186"/>
    </source>
</evidence>
<keyword evidence="1 4" id="KW-0808">Transferase</keyword>
<dbReference type="PANTHER" id="PTHR43877">
    <property type="entry name" value="AMINOALKYLPHOSPHONATE N-ACETYLTRANSFERASE-RELATED-RELATED"/>
    <property type="match status" value="1"/>
</dbReference>
<dbReference type="AlphaFoldDB" id="A0A660C6J6"/>
<keyword evidence="2" id="KW-0012">Acyltransferase</keyword>